<protein>
    <submittedName>
        <fullName evidence="1">Uncharacterized protein</fullName>
    </submittedName>
</protein>
<reference evidence="2" key="1">
    <citation type="submission" date="2016-07" db="EMBL/GenBank/DDBJ databases">
        <authorList>
            <person name="Florea S."/>
            <person name="Webb J.S."/>
            <person name="Jaromczyk J."/>
            <person name="Schardl C.L."/>
        </authorList>
    </citation>
    <scope>NUCLEOTIDE SEQUENCE [LARGE SCALE GENOMIC DNA]</scope>
    <source>
        <strain evidence="2">CY1</strain>
    </source>
</reference>
<keyword evidence="2" id="KW-1185">Reference proteome</keyword>
<name>A0A1V4HQB4_9BACL</name>
<sequence length="196" mass="21633">MAGLGSGSAGTLDPAAYYYSHSILDNDPYIDPKTLLPPSESTKQWIADEQQMSIFQHIPDENAPTVIQQEPAFDQSIYILTSSNSALLRKNLINGGYAEPLYGNAAHHIVAANDKRANFAKSVLAKYGVDIDSADNGVFLPTKDGYIELNHRKIHTDDYYKNVDEMLSGAKSKDDVIDGLHQNRKELTDGTFSIRN</sequence>
<dbReference type="STRING" id="1469647.BC351_18415"/>
<accession>A0A1V4HQB4</accession>
<comment type="caution">
    <text evidence="1">The sequence shown here is derived from an EMBL/GenBank/DDBJ whole genome shotgun (WGS) entry which is preliminary data.</text>
</comment>
<evidence type="ECO:0000313" key="1">
    <source>
        <dbReference type="EMBL" id="OPH60463.1"/>
    </source>
</evidence>
<dbReference type="AlphaFoldDB" id="A0A1V4HQB4"/>
<organism evidence="1 2">
    <name type="scientific">Paenibacillus ferrarius</name>
    <dbReference type="NCBI Taxonomy" id="1469647"/>
    <lineage>
        <taxon>Bacteria</taxon>
        <taxon>Bacillati</taxon>
        <taxon>Bacillota</taxon>
        <taxon>Bacilli</taxon>
        <taxon>Bacillales</taxon>
        <taxon>Paenibacillaceae</taxon>
        <taxon>Paenibacillus</taxon>
    </lineage>
</organism>
<dbReference type="Proteomes" id="UP000190626">
    <property type="component" value="Unassembled WGS sequence"/>
</dbReference>
<dbReference type="EMBL" id="MBTG01000004">
    <property type="protein sequence ID" value="OPH60463.1"/>
    <property type="molecule type" value="Genomic_DNA"/>
</dbReference>
<dbReference type="InterPro" id="IPR032871">
    <property type="entry name" value="AHH_dom_containing"/>
</dbReference>
<dbReference type="Pfam" id="PF14412">
    <property type="entry name" value="AHH"/>
    <property type="match status" value="1"/>
</dbReference>
<gene>
    <name evidence="1" type="ORF">BC351_18415</name>
</gene>
<evidence type="ECO:0000313" key="2">
    <source>
        <dbReference type="Proteomes" id="UP000190626"/>
    </source>
</evidence>
<proteinExistence type="predicted"/>